<feature type="transmembrane region" description="Helical" evidence="7">
    <location>
        <begin position="734"/>
        <end position="758"/>
    </location>
</feature>
<feature type="transmembrane region" description="Helical" evidence="7">
    <location>
        <begin position="824"/>
        <end position="846"/>
    </location>
</feature>
<dbReference type="InterPro" id="IPR051447">
    <property type="entry name" value="Lipoprotein-release_system"/>
</dbReference>
<organism evidence="9 10">
    <name type="scientific">Streptomyces albiaxialis</name>
    <dbReference type="NCBI Taxonomy" id="329523"/>
    <lineage>
        <taxon>Bacteria</taxon>
        <taxon>Bacillati</taxon>
        <taxon>Actinomycetota</taxon>
        <taxon>Actinomycetes</taxon>
        <taxon>Kitasatosporales</taxon>
        <taxon>Streptomycetaceae</taxon>
        <taxon>Streptomyces</taxon>
    </lineage>
</organism>
<sequence>MLRLALGGIRHHRFGFIGALTASALAAALLAACAVLIESGLRAAPETDRFGATAAAVRMDPDLVVRTGSGQNVDHERYPLDQPPRLSAAAVGKVRAVEGVGRVVTDTPFYAQAVDKDGVPLAAPGEGTAHGHAWRAAALTPFTLRSGHPPRTPGEVVTDASVAERGGYRTGDTLRVVTASGTRTFTVSGIAAPRGGSELPDQSSLFFSGATAAKLSGTDGREAAVAGVFPDEGVRDGALAARLAGELKVKRAEVLTGDDRAEAGAPDTARQLEDATLLFGPMAGIGGFLAILVLGGTVALGVLQRTQEIALLRAVGSTPWQVRRTVAWETLLAALAGLVPGCALAVPLAGAVLGALRSRDAVPAAYELAVGPLPFLLAIAATLLLALVAALSAAARISRIRAAEALREAAAPRRLMGVTRSVLAVLLLGGGLALFFATQRIGGEVGVAFQYLVVMLLMGAAVLLGPLLTRLLEPPLGSLLAWLGGVTGRLAHANSRTSVRRVASVSSALMLTTTMACTVILVTGSLNRVTAEQTEDRTRADVVLVPREAPGLPPDVARQARKLPDAEAVASVRPATFVSYALGTPDVLDAGALDPKAAARTLDLGVREGSLASLERDGTVAVSRTHARERDVEVGDRLPGWLGDGTRVKLTVGAVFDRPLGLGDVLFSQRYLAPHTQETLDETVLLKAGPGGEERLRKAAAALTRDNPTAGAADVREYAEDTRTALARNTTGTYLALFVLVMFTAVSVVNGLLMGTAERGREFSLLRLVGASRGQITRMLYLETFLAVLIGCATGTGIACAGLAGANGALTGSMEFAIPPLDYGLVLAGVTVLALLSTAIPAALALRRRADGAIPAA</sequence>
<dbReference type="RefSeq" id="WP_344531463.1">
    <property type="nucleotide sequence ID" value="NZ_BAAAPE010000013.1"/>
</dbReference>
<dbReference type="Pfam" id="PF02687">
    <property type="entry name" value="FtsX"/>
    <property type="match status" value="2"/>
</dbReference>
<evidence type="ECO:0000256" key="1">
    <source>
        <dbReference type="ARBA" id="ARBA00004651"/>
    </source>
</evidence>
<evidence type="ECO:0000256" key="6">
    <source>
        <dbReference type="ARBA" id="ARBA00023136"/>
    </source>
</evidence>
<evidence type="ECO:0000256" key="2">
    <source>
        <dbReference type="ARBA" id="ARBA00005236"/>
    </source>
</evidence>
<comment type="caution">
    <text evidence="9">The sequence shown here is derived from an EMBL/GenBank/DDBJ whole genome shotgun (WGS) entry which is preliminary data.</text>
</comment>
<proteinExistence type="inferred from homology"/>
<evidence type="ECO:0000256" key="4">
    <source>
        <dbReference type="ARBA" id="ARBA00022692"/>
    </source>
</evidence>
<comment type="subcellular location">
    <subcellularLocation>
        <location evidence="1">Cell membrane</location>
        <topology evidence="1">Multi-pass membrane protein</topology>
    </subcellularLocation>
</comment>
<name>A0ABN2W8W1_9ACTN</name>
<dbReference type="EMBL" id="BAAAPE010000013">
    <property type="protein sequence ID" value="GAA2086773.1"/>
    <property type="molecule type" value="Genomic_DNA"/>
</dbReference>
<keyword evidence="3" id="KW-1003">Cell membrane</keyword>
<keyword evidence="4 7" id="KW-0812">Transmembrane</keyword>
<feature type="domain" description="ABC3 transporter permease C-terminal" evidence="8">
    <location>
        <begin position="284"/>
        <end position="400"/>
    </location>
</feature>
<dbReference type="PROSITE" id="PS51257">
    <property type="entry name" value="PROKAR_LIPOPROTEIN"/>
    <property type="match status" value="1"/>
</dbReference>
<evidence type="ECO:0000256" key="7">
    <source>
        <dbReference type="SAM" id="Phobius"/>
    </source>
</evidence>
<keyword evidence="6 7" id="KW-0472">Membrane</keyword>
<keyword evidence="10" id="KW-1185">Reference proteome</keyword>
<protein>
    <submittedName>
        <fullName evidence="9">ABC transporter permease</fullName>
    </submittedName>
</protein>
<feature type="transmembrane region" description="Helical" evidence="7">
    <location>
        <begin position="779"/>
        <end position="804"/>
    </location>
</feature>
<reference evidence="9 10" key="1">
    <citation type="journal article" date="2019" name="Int. J. Syst. Evol. Microbiol.">
        <title>The Global Catalogue of Microorganisms (GCM) 10K type strain sequencing project: providing services to taxonomists for standard genome sequencing and annotation.</title>
        <authorList>
            <consortium name="The Broad Institute Genomics Platform"/>
            <consortium name="The Broad Institute Genome Sequencing Center for Infectious Disease"/>
            <person name="Wu L."/>
            <person name="Ma J."/>
        </authorList>
    </citation>
    <scope>NUCLEOTIDE SEQUENCE [LARGE SCALE GENOMIC DNA]</scope>
    <source>
        <strain evidence="9 10">JCM 15478</strain>
    </source>
</reference>
<comment type="similarity">
    <text evidence="2">Belongs to the ABC-4 integral membrane protein family. LolC/E subfamily.</text>
</comment>
<evidence type="ECO:0000256" key="5">
    <source>
        <dbReference type="ARBA" id="ARBA00022989"/>
    </source>
</evidence>
<dbReference type="PANTHER" id="PTHR30489">
    <property type="entry name" value="LIPOPROTEIN-RELEASING SYSTEM TRANSMEMBRANE PROTEIN LOLE"/>
    <property type="match status" value="1"/>
</dbReference>
<feature type="transmembrane region" description="Helical" evidence="7">
    <location>
        <begin position="278"/>
        <end position="303"/>
    </location>
</feature>
<dbReference type="InterPro" id="IPR003838">
    <property type="entry name" value="ABC3_permease_C"/>
</dbReference>
<feature type="transmembrane region" description="Helical" evidence="7">
    <location>
        <begin position="375"/>
        <end position="397"/>
    </location>
</feature>
<feature type="domain" description="ABC3 transporter permease C-terminal" evidence="8">
    <location>
        <begin position="735"/>
        <end position="847"/>
    </location>
</feature>
<evidence type="ECO:0000259" key="8">
    <source>
        <dbReference type="Pfam" id="PF02687"/>
    </source>
</evidence>
<feature type="transmembrane region" description="Helical" evidence="7">
    <location>
        <begin position="418"/>
        <end position="437"/>
    </location>
</feature>
<evidence type="ECO:0000313" key="9">
    <source>
        <dbReference type="EMBL" id="GAA2086773.1"/>
    </source>
</evidence>
<feature type="transmembrane region" description="Helical" evidence="7">
    <location>
        <begin position="502"/>
        <end position="522"/>
    </location>
</feature>
<keyword evidence="5 7" id="KW-1133">Transmembrane helix</keyword>
<gene>
    <name evidence="9" type="ORF">GCM10009801_49350</name>
</gene>
<evidence type="ECO:0000313" key="10">
    <source>
        <dbReference type="Proteomes" id="UP001500016"/>
    </source>
</evidence>
<accession>A0ABN2W8W1</accession>
<evidence type="ECO:0000256" key="3">
    <source>
        <dbReference type="ARBA" id="ARBA00022475"/>
    </source>
</evidence>
<dbReference type="PANTHER" id="PTHR30489:SF0">
    <property type="entry name" value="LIPOPROTEIN-RELEASING SYSTEM TRANSMEMBRANE PROTEIN LOLE"/>
    <property type="match status" value="1"/>
</dbReference>
<dbReference type="Proteomes" id="UP001500016">
    <property type="component" value="Unassembled WGS sequence"/>
</dbReference>
<feature type="transmembrane region" description="Helical" evidence="7">
    <location>
        <begin position="331"/>
        <end position="355"/>
    </location>
</feature>
<feature type="transmembrane region" description="Helical" evidence="7">
    <location>
        <begin position="449"/>
        <end position="468"/>
    </location>
</feature>